<evidence type="ECO:0000256" key="4">
    <source>
        <dbReference type="ARBA" id="ARBA00022763"/>
    </source>
</evidence>
<dbReference type="Gene3D" id="2.10.109.10">
    <property type="entry name" value="Umud Fragment, subunit A"/>
    <property type="match status" value="1"/>
</dbReference>
<comment type="similarity">
    <text evidence="1 12 13">Belongs to the peptidase S24 family.</text>
</comment>
<dbReference type="FunFam" id="1.10.10.10:FF:000009">
    <property type="entry name" value="LexA repressor"/>
    <property type="match status" value="1"/>
</dbReference>
<dbReference type="InterPro" id="IPR006199">
    <property type="entry name" value="LexA_DNA-bd_dom"/>
</dbReference>
<dbReference type="EMBL" id="DSEC01000041">
    <property type="protein sequence ID" value="HER42926.1"/>
    <property type="molecule type" value="Genomic_DNA"/>
</dbReference>
<dbReference type="AlphaFoldDB" id="A0A7V2ATE7"/>
<evidence type="ECO:0000256" key="10">
    <source>
        <dbReference type="ARBA" id="ARBA00023204"/>
    </source>
</evidence>
<evidence type="ECO:0000256" key="12">
    <source>
        <dbReference type="HAMAP-Rule" id="MF_00015"/>
    </source>
</evidence>
<dbReference type="PANTHER" id="PTHR33516:SF2">
    <property type="entry name" value="LEXA REPRESSOR-RELATED"/>
    <property type="match status" value="1"/>
</dbReference>
<keyword evidence="2 12" id="KW-0678">Repressor</keyword>
<dbReference type="GO" id="GO:0004252">
    <property type="term" value="F:serine-type endopeptidase activity"/>
    <property type="evidence" value="ECO:0007669"/>
    <property type="project" value="UniProtKB-UniRule"/>
</dbReference>
<sequence>MEDLTKRQSEILDYLVAHIAAKGYPPTIREIREAFGLSSNRGVVDHLRALEKKGRIRREKGSSRAIEIVQGSGSTDDTGRWLEQVRRYPVAGRIVAGVPAPPMEEDSAGFVIGGGLFRAEGDFLLEVKGDSMEGDHILEGDLVVVKRVERCGNGDTVVAMIDGEATVKRYYRTGDTIELRPANPSYEPIVFGGGGKQHCRLVGIVIGVIRRY</sequence>
<dbReference type="CDD" id="cd06529">
    <property type="entry name" value="S24_LexA-like"/>
    <property type="match status" value="1"/>
</dbReference>
<evidence type="ECO:0000313" key="16">
    <source>
        <dbReference type="EMBL" id="HER42926.1"/>
    </source>
</evidence>
<keyword evidence="10 12" id="KW-0234">DNA repair</keyword>
<dbReference type="InterPro" id="IPR036390">
    <property type="entry name" value="WH_DNA-bd_sf"/>
</dbReference>
<keyword evidence="6 12" id="KW-0068">Autocatalytic cleavage</keyword>
<feature type="active site" description="For autocatalytic cleavage activity" evidence="12">
    <location>
        <position position="131"/>
    </location>
</feature>
<evidence type="ECO:0000256" key="8">
    <source>
        <dbReference type="ARBA" id="ARBA00023125"/>
    </source>
</evidence>
<dbReference type="NCBIfam" id="TIGR00498">
    <property type="entry name" value="lexA"/>
    <property type="match status" value="1"/>
</dbReference>
<evidence type="ECO:0000256" key="9">
    <source>
        <dbReference type="ARBA" id="ARBA00023163"/>
    </source>
</evidence>
<dbReference type="PRINTS" id="PR00726">
    <property type="entry name" value="LEXASERPTASE"/>
</dbReference>
<feature type="DNA-binding region" description="H-T-H motif" evidence="12">
    <location>
        <begin position="28"/>
        <end position="48"/>
    </location>
</feature>
<feature type="active site" description="For autocatalytic cleavage activity" evidence="12">
    <location>
        <position position="168"/>
    </location>
</feature>
<keyword evidence="11 12" id="KW-0742">SOS response</keyword>
<evidence type="ECO:0000256" key="11">
    <source>
        <dbReference type="ARBA" id="ARBA00023236"/>
    </source>
</evidence>
<evidence type="ECO:0000259" key="15">
    <source>
        <dbReference type="Pfam" id="PF01726"/>
    </source>
</evidence>
<keyword evidence="9 12" id="KW-0804">Transcription</keyword>
<dbReference type="InterPro" id="IPR015927">
    <property type="entry name" value="Peptidase_S24_S26A/B/C"/>
</dbReference>
<feature type="site" description="Cleavage; by autolysis" evidence="12">
    <location>
        <begin position="96"/>
        <end position="97"/>
    </location>
</feature>
<dbReference type="EC" id="3.4.21.88" evidence="12"/>
<feature type="domain" description="Peptidase S24/S26A/S26B/S26C" evidence="14">
    <location>
        <begin position="89"/>
        <end position="206"/>
    </location>
</feature>
<dbReference type="Pfam" id="PF00717">
    <property type="entry name" value="Peptidase_S24"/>
    <property type="match status" value="1"/>
</dbReference>
<dbReference type="GO" id="GO:0045892">
    <property type="term" value="P:negative regulation of DNA-templated transcription"/>
    <property type="evidence" value="ECO:0007669"/>
    <property type="project" value="UniProtKB-UniRule"/>
</dbReference>
<keyword evidence="4 12" id="KW-0227">DNA damage</keyword>
<accession>A0A7V2ATE7</accession>
<keyword evidence="7 12" id="KW-0805">Transcription regulation</keyword>
<organism evidence="16">
    <name type="scientific">Eiseniibacteriota bacterium</name>
    <dbReference type="NCBI Taxonomy" id="2212470"/>
    <lineage>
        <taxon>Bacteria</taxon>
        <taxon>Candidatus Eiseniibacteriota</taxon>
    </lineage>
</organism>
<evidence type="ECO:0000256" key="2">
    <source>
        <dbReference type="ARBA" id="ARBA00022491"/>
    </source>
</evidence>
<comment type="subunit">
    <text evidence="12">Homodimer.</text>
</comment>
<dbReference type="InterPro" id="IPR006200">
    <property type="entry name" value="LexA"/>
</dbReference>
<dbReference type="GO" id="GO:0006260">
    <property type="term" value="P:DNA replication"/>
    <property type="evidence" value="ECO:0007669"/>
    <property type="project" value="UniProtKB-UniRule"/>
</dbReference>
<dbReference type="Gene3D" id="1.10.10.10">
    <property type="entry name" value="Winged helix-like DNA-binding domain superfamily/Winged helix DNA-binding domain"/>
    <property type="match status" value="1"/>
</dbReference>
<reference evidence="16" key="1">
    <citation type="journal article" date="2020" name="mSystems">
        <title>Genome- and Community-Level Interaction Insights into Carbon Utilization and Element Cycling Functions of Hydrothermarchaeota in Hydrothermal Sediment.</title>
        <authorList>
            <person name="Zhou Z."/>
            <person name="Liu Y."/>
            <person name="Xu W."/>
            <person name="Pan J."/>
            <person name="Luo Z.H."/>
            <person name="Li M."/>
        </authorList>
    </citation>
    <scope>NUCLEOTIDE SEQUENCE [LARGE SCALE GENOMIC DNA]</scope>
    <source>
        <strain evidence="16">SpSt-1233</strain>
    </source>
</reference>
<dbReference type="InterPro" id="IPR006197">
    <property type="entry name" value="Peptidase_S24_LexA"/>
</dbReference>
<dbReference type="SUPFAM" id="SSF46785">
    <property type="entry name" value="Winged helix' DNA-binding domain"/>
    <property type="match status" value="1"/>
</dbReference>
<comment type="function">
    <text evidence="12">Represses a number of genes involved in the response to DNA damage (SOS response), including recA and lexA. In the presence of single-stranded DNA, RecA interacts with LexA causing an autocatalytic cleavage which disrupts the DNA-binding part of LexA, leading to derepression of the SOS regulon and eventually DNA repair.</text>
</comment>
<protein>
    <recommendedName>
        <fullName evidence="12">LexA repressor</fullName>
        <ecNumber evidence="12">3.4.21.88</ecNumber>
    </recommendedName>
</protein>
<keyword evidence="8 12" id="KW-0238">DNA-binding</keyword>
<name>A0A7V2ATE7_UNCEI</name>
<evidence type="ECO:0000256" key="1">
    <source>
        <dbReference type="ARBA" id="ARBA00007484"/>
    </source>
</evidence>
<proteinExistence type="inferred from homology"/>
<evidence type="ECO:0000256" key="5">
    <source>
        <dbReference type="ARBA" id="ARBA00022801"/>
    </source>
</evidence>
<evidence type="ECO:0000256" key="7">
    <source>
        <dbReference type="ARBA" id="ARBA00023015"/>
    </source>
</evidence>
<dbReference type="InterPro" id="IPR036286">
    <property type="entry name" value="LexA/Signal_pep-like_sf"/>
</dbReference>
<dbReference type="GO" id="GO:0009432">
    <property type="term" value="P:SOS response"/>
    <property type="evidence" value="ECO:0007669"/>
    <property type="project" value="UniProtKB-UniRule"/>
</dbReference>
<evidence type="ECO:0000256" key="13">
    <source>
        <dbReference type="RuleBase" id="RU003991"/>
    </source>
</evidence>
<comment type="caution">
    <text evidence="16">The sequence shown here is derived from an EMBL/GenBank/DDBJ whole genome shotgun (WGS) entry which is preliminary data.</text>
</comment>
<dbReference type="Pfam" id="PF01726">
    <property type="entry name" value="LexA_DNA_bind"/>
    <property type="match status" value="1"/>
</dbReference>
<dbReference type="GO" id="GO:0003677">
    <property type="term" value="F:DNA binding"/>
    <property type="evidence" value="ECO:0007669"/>
    <property type="project" value="UniProtKB-UniRule"/>
</dbReference>
<dbReference type="GO" id="GO:0006508">
    <property type="term" value="P:proteolysis"/>
    <property type="evidence" value="ECO:0007669"/>
    <property type="project" value="InterPro"/>
</dbReference>
<feature type="domain" description="LexA repressor DNA-binding" evidence="15">
    <location>
        <begin position="1"/>
        <end position="65"/>
    </location>
</feature>
<dbReference type="InterPro" id="IPR036388">
    <property type="entry name" value="WH-like_DNA-bd_sf"/>
</dbReference>
<evidence type="ECO:0000256" key="3">
    <source>
        <dbReference type="ARBA" id="ARBA00022705"/>
    </source>
</evidence>
<dbReference type="SUPFAM" id="SSF51306">
    <property type="entry name" value="LexA/Signal peptidase"/>
    <property type="match status" value="1"/>
</dbReference>
<dbReference type="InterPro" id="IPR050077">
    <property type="entry name" value="LexA_repressor"/>
</dbReference>
<evidence type="ECO:0000259" key="14">
    <source>
        <dbReference type="Pfam" id="PF00717"/>
    </source>
</evidence>
<dbReference type="HAMAP" id="MF_00015">
    <property type="entry name" value="LexA"/>
    <property type="match status" value="1"/>
</dbReference>
<gene>
    <name evidence="12 16" type="primary">lexA</name>
    <name evidence="16" type="ORF">ENO08_00515</name>
</gene>
<dbReference type="Proteomes" id="UP000886069">
    <property type="component" value="Unassembled WGS sequence"/>
</dbReference>
<comment type="catalytic activity">
    <reaction evidence="12">
        <text>Hydrolysis of Ala-|-Gly bond in repressor LexA.</text>
        <dbReference type="EC" id="3.4.21.88"/>
    </reaction>
</comment>
<evidence type="ECO:0000256" key="6">
    <source>
        <dbReference type="ARBA" id="ARBA00022813"/>
    </source>
</evidence>
<dbReference type="PANTHER" id="PTHR33516">
    <property type="entry name" value="LEXA REPRESSOR"/>
    <property type="match status" value="1"/>
</dbReference>
<dbReference type="GO" id="GO:0006281">
    <property type="term" value="P:DNA repair"/>
    <property type="evidence" value="ECO:0007669"/>
    <property type="project" value="UniProtKB-UniRule"/>
</dbReference>
<dbReference type="InterPro" id="IPR039418">
    <property type="entry name" value="LexA-like"/>
</dbReference>
<keyword evidence="5 12" id="KW-0378">Hydrolase</keyword>
<keyword evidence="3 12" id="KW-0235">DNA replication</keyword>